<dbReference type="InterPro" id="IPR012577">
    <property type="entry name" value="NIPSNAP"/>
</dbReference>
<name>A0A8J6JIM8_9FIRM</name>
<protein>
    <submittedName>
        <fullName evidence="3">NIPSNAP family protein</fullName>
    </submittedName>
</protein>
<organism evidence="3 4">
    <name type="scientific">Lawsonibacter hominis</name>
    <dbReference type="NCBI Taxonomy" id="2763053"/>
    <lineage>
        <taxon>Bacteria</taxon>
        <taxon>Bacillati</taxon>
        <taxon>Bacillota</taxon>
        <taxon>Clostridia</taxon>
        <taxon>Eubacteriales</taxon>
        <taxon>Oscillospiraceae</taxon>
        <taxon>Lawsonibacter</taxon>
    </lineage>
</organism>
<evidence type="ECO:0000256" key="1">
    <source>
        <dbReference type="ARBA" id="ARBA00005291"/>
    </source>
</evidence>
<sequence>MIIDMRTYTYHPDTYRPFLKFYREQGYAITSKHLGYNLGLFTASSGVVNRTVQWFAYDSHDHRDACRKGYLTSGTKIDFTNDADKMIRQQESRVLIPTEFSPLRTIDPNHPLLTDPACERRMFEFNTYECRPGQLSAALELVEKQLFPRAQQFAEWTIAYLTGDSGPERIYELRAYRTLQSRMERNRAMRADPQYRQILEELGSRLRETDSVIWETQSMSPLH</sequence>
<accession>A0A8J6JIM8</accession>
<dbReference type="Gene3D" id="3.30.70.100">
    <property type="match status" value="2"/>
</dbReference>
<comment type="similarity">
    <text evidence="1">Belongs to the NipSnap family.</text>
</comment>
<evidence type="ECO:0000313" key="3">
    <source>
        <dbReference type="EMBL" id="MBC5734925.1"/>
    </source>
</evidence>
<dbReference type="PANTHER" id="PTHR21017:SF17">
    <property type="entry name" value="PROTEIN NIPSNAP"/>
    <property type="match status" value="1"/>
</dbReference>
<dbReference type="InterPro" id="IPR011008">
    <property type="entry name" value="Dimeric_a/b-barrel"/>
</dbReference>
<evidence type="ECO:0000313" key="4">
    <source>
        <dbReference type="Proteomes" id="UP000661435"/>
    </source>
</evidence>
<dbReference type="PANTHER" id="PTHR21017">
    <property type="entry name" value="NIPSNAP-RELATED"/>
    <property type="match status" value="1"/>
</dbReference>
<evidence type="ECO:0000259" key="2">
    <source>
        <dbReference type="Pfam" id="PF07978"/>
    </source>
</evidence>
<reference evidence="3" key="1">
    <citation type="submission" date="2020-08" db="EMBL/GenBank/DDBJ databases">
        <title>Genome public.</title>
        <authorList>
            <person name="Liu C."/>
            <person name="Sun Q."/>
        </authorList>
    </citation>
    <scope>NUCLEOTIDE SEQUENCE</scope>
    <source>
        <strain evidence="3">NSJ-51</strain>
    </source>
</reference>
<dbReference type="Pfam" id="PF07978">
    <property type="entry name" value="NIPSNAP"/>
    <property type="match status" value="2"/>
</dbReference>
<feature type="domain" description="NIPSNAP" evidence="2">
    <location>
        <begin position="123"/>
        <end position="220"/>
    </location>
</feature>
<feature type="domain" description="NIPSNAP" evidence="2">
    <location>
        <begin position="4"/>
        <end position="102"/>
    </location>
</feature>
<proteinExistence type="inferred from homology"/>
<gene>
    <name evidence="3" type="ORF">H8S57_14495</name>
</gene>
<dbReference type="Proteomes" id="UP000661435">
    <property type="component" value="Unassembled WGS sequence"/>
</dbReference>
<keyword evidence="4" id="KW-1185">Reference proteome</keyword>
<dbReference type="RefSeq" id="WP_186908745.1">
    <property type="nucleotide sequence ID" value="NZ_JACOPP010000029.1"/>
</dbReference>
<comment type="caution">
    <text evidence="3">The sequence shown here is derived from an EMBL/GenBank/DDBJ whole genome shotgun (WGS) entry which is preliminary data.</text>
</comment>
<dbReference type="AlphaFoldDB" id="A0A8J6JIM8"/>
<dbReference type="EMBL" id="JACOPP010000029">
    <property type="protein sequence ID" value="MBC5734925.1"/>
    <property type="molecule type" value="Genomic_DNA"/>
</dbReference>
<dbReference type="SUPFAM" id="SSF54909">
    <property type="entry name" value="Dimeric alpha+beta barrel"/>
    <property type="match status" value="2"/>
</dbReference>
<dbReference type="InterPro" id="IPR051557">
    <property type="entry name" value="NipSnap_domain"/>
</dbReference>